<gene>
    <name evidence="1" type="ORF">B0I32_13122</name>
</gene>
<proteinExistence type="predicted"/>
<dbReference type="AlphaFoldDB" id="A0A2T0M581"/>
<accession>A0A2T0M581</accession>
<organism evidence="1 2">
    <name type="scientific">Nonomuraea fuscirosea</name>
    <dbReference type="NCBI Taxonomy" id="1291556"/>
    <lineage>
        <taxon>Bacteria</taxon>
        <taxon>Bacillati</taxon>
        <taxon>Actinomycetota</taxon>
        <taxon>Actinomycetes</taxon>
        <taxon>Streptosporangiales</taxon>
        <taxon>Streptosporangiaceae</taxon>
        <taxon>Nonomuraea</taxon>
    </lineage>
</organism>
<name>A0A2T0M581_9ACTN</name>
<protein>
    <submittedName>
        <fullName evidence="1">Uncharacterized protein</fullName>
    </submittedName>
</protein>
<sequence length="29" mass="3140">MQAFPVREIANSLGVARNALARCMVPRAP</sequence>
<reference evidence="1 2" key="1">
    <citation type="submission" date="2018-03" db="EMBL/GenBank/DDBJ databases">
        <title>Genomic Encyclopedia of Type Strains, Phase III (KMG-III): the genomes of soil and plant-associated and newly described type strains.</title>
        <authorList>
            <person name="Whitman W."/>
        </authorList>
    </citation>
    <scope>NUCLEOTIDE SEQUENCE [LARGE SCALE GENOMIC DNA]</scope>
    <source>
        <strain evidence="1 2">CGMCC 4.7104</strain>
    </source>
</reference>
<evidence type="ECO:0000313" key="1">
    <source>
        <dbReference type="EMBL" id="PRX52625.1"/>
    </source>
</evidence>
<comment type="caution">
    <text evidence="1">The sequence shown here is derived from an EMBL/GenBank/DDBJ whole genome shotgun (WGS) entry which is preliminary data.</text>
</comment>
<evidence type="ECO:0000313" key="2">
    <source>
        <dbReference type="Proteomes" id="UP000238312"/>
    </source>
</evidence>
<dbReference type="Proteomes" id="UP000238312">
    <property type="component" value="Unassembled WGS sequence"/>
</dbReference>
<keyword evidence="2" id="KW-1185">Reference proteome</keyword>
<dbReference type="EMBL" id="PVNG01000031">
    <property type="protein sequence ID" value="PRX52625.1"/>
    <property type="molecule type" value="Genomic_DNA"/>
</dbReference>